<gene>
    <name evidence="1" type="ORF">ACFQKE_11270</name>
</gene>
<name>A0ABD5ZZK6_9EURY</name>
<evidence type="ECO:0000313" key="1">
    <source>
        <dbReference type="EMBL" id="MFC7255864.1"/>
    </source>
</evidence>
<dbReference type="Proteomes" id="UP001596434">
    <property type="component" value="Unassembled WGS sequence"/>
</dbReference>
<dbReference type="GeneID" id="96954239"/>
<organism evidence="1 2">
    <name type="scientific">Haloplanus litoreus</name>
    <dbReference type="NCBI Taxonomy" id="767515"/>
    <lineage>
        <taxon>Archaea</taxon>
        <taxon>Methanobacteriati</taxon>
        <taxon>Methanobacteriota</taxon>
        <taxon>Stenosarchaea group</taxon>
        <taxon>Halobacteria</taxon>
        <taxon>Halobacteriales</taxon>
        <taxon>Haloferacaceae</taxon>
        <taxon>Haloplanus</taxon>
    </lineage>
</organism>
<dbReference type="EMBL" id="JBHTAT010000001">
    <property type="protein sequence ID" value="MFC7255864.1"/>
    <property type="molecule type" value="Genomic_DNA"/>
</dbReference>
<sequence>MRTLREVNRRLIDAIEEPPDTGEEPRLDRLAATLWDRERNGDTLDPGSLCRLRHALRDIAETTHEDRARHLERARDLLAEYAAERPNDRHT</sequence>
<dbReference type="Pfam" id="PF24430">
    <property type="entry name" value="DUF7553"/>
    <property type="match status" value="1"/>
</dbReference>
<accession>A0ABD5ZZK6</accession>
<dbReference type="RefSeq" id="WP_379704196.1">
    <property type="nucleotide sequence ID" value="NZ_JBHTAT010000001.1"/>
</dbReference>
<dbReference type="AlphaFoldDB" id="A0ABD5ZZK6"/>
<comment type="caution">
    <text evidence="1">The sequence shown here is derived from an EMBL/GenBank/DDBJ whole genome shotgun (WGS) entry which is preliminary data.</text>
</comment>
<keyword evidence="2" id="KW-1185">Reference proteome</keyword>
<proteinExistence type="predicted"/>
<reference evidence="1 2" key="1">
    <citation type="journal article" date="2019" name="Int. J. Syst. Evol. Microbiol.">
        <title>The Global Catalogue of Microorganisms (GCM) 10K type strain sequencing project: providing services to taxonomists for standard genome sequencing and annotation.</title>
        <authorList>
            <consortium name="The Broad Institute Genomics Platform"/>
            <consortium name="The Broad Institute Genome Sequencing Center for Infectious Disease"/>
            <person name="Wu L."/>
            <person name="Ma J."/>
        </authorList>
    </citation>
    <scope>NUCLEOTIDE SEQUENCE [LARGE SCALE GENOMIC DNA]</scope>
    <source>
        <strain evidence="1 2">GX21</strain>
    </source>
</reference>
<evidence type="ECO:0000313" key="2">
    <source>
        <dbReference type="Proteomes" id="UP001596434"/>
    </source>
</evidence>
<protein>
    <submittedName>
        <fullName evidence="1">Uncharacterized protein</fullName>
    </submittedName>
</protein>
<dbReference type="InterPro" id="IPR055975">
    <property type="entry name" value="DUF7553"/>
</dbReference>